<evidence type="ECO:0000313" key="2">
    <source>
        <dbReference type="Proteomes" id="UP000030121"/>
    </source>
</evidence>
<dbReference type="EMBL" id="JRLW01000043">
    <property type="protein sequence ID" value="KGO85541.1"/>
    <property type="molecule type" value="Genomic_DNA"/>
</dbReference>
<name>A0A0A2M1P9_9FLAO</name>
<keyword evidence="2" id="KW-1185">Reference proteome</keyword>
<organism evidence="1 2">
    <name type="scientific">Flavobacterium suncheonense GH29-5 = DSM 17707</name>
    <dbReference type="NCBI Taxonomy" id="1121899"/>
    <lineage>
        <taxon>Bacteria</taxon>
        <taxon>Pseudomonadati</taxon>
        <taxon>Bacteroidota</taxon>
        <taxon>Flavobacteriia</taxon>
        <taxon>Flavobacteriales</taxon>
        <taxon>Flavobacteriaceae</taxon>
        <taxon>Flavobacterium</taxon>
    </lineage>
</organism>
<dbReference type="OrthoDB" id="9910677at2"/>
<evidence type="ECO:0000313" key="1">
    <source>
        <dbReference type="EMBL" id="KGO85541.1"/>
    </source>
</evidence>
<dbReference type="eggNOG" id="ENOG5030ZAM">
    <property type="taxonomic scope" value="Bacteria"/>
</dbReference>
<dbReference type="STRING" id="1121899.GCA_000430025_02709"/>
<gene>
    <name evidence="1" type="ORF">Q764_14030</name>
</gene>
<dbReference type="AlphaFoldDB" id="A0A0A2M1P9"/>
<dbReference type="Proteomes" id="UP000030121">
    <property type="component" value="Unassembled WGS sequence"/>
</dbReference>
<proteinExistence type="predicted"/>
<protein>
    <submittedName>
        <fullName evidence="1">Uncharacterized protein</fullName>
    </submittedName>
</protein>
<reference evidence="1 2" key="1">
    <citation type="submission" date="2013-09" db="EMBL/GenBank/DDBJ databases">
        <authorList>
            <person name="Zeng Z."/>
            <person name="Chen C."/>
        </authorList>
    </citation>
    <scope>NUCLEOTIDE SEQUENCE [LARGE SCALE GENOMIC DNA]</scope>
    <source>
        <strain evidence="1 2">GH29-5</strain>
    </source>
</reference>
<sequence length="251" mass="29441">MKKNITILLLMLSYILNAQFDGSWYAFRINDLSFNTITKCKLITGRIANYNSKKEYTTNIDSLDIKKSIIKNDSVLYLITNSGSGSFKKLEVHKFVYHKKSNTLSTFYFYTLKKYYEIQSSVEKLEVKDIEEFINDDDSNISYLTYYRKETIDSYIGYPKLIDQPIDKIVKLYENLSLIYLTLNSKTEEEKLPYFLLKGMSKSAIEVPAYLELKINPLVSPEDYDEILIRDKFNNNKIVIDALEKFKNSKR</sequence>
<comment type="caution">
    <text evidence="1">The sequence shown here is derived from an EMBL/GenBank/DDBJ whole genome shotgun (WGS) entry which is preliminary data.</text>
</comment>
<accession>A0A0A2M1P9</accession>
<dbReference type="RefSeq" id="WP_026980999.1">
    <property type="nucleotide sequence ID" value="NZ_AUCZ01000031.1"/>
</dbReference>